<evidence type="ECO:0000256" key="1">
    <source>
        <dbReference type="SAM" id="MobiDB-lite"/>
    </source>
</evidence>
<dbReference type="OrthoDB" id="3796310at2759"/>
<dbReference type="AlphaFoldDB" id="A0A6A5SJG6"/>
<reference evidence="2" key="1">
    <citation type="journal article" date="2020" name="Stud. Mycol.">
        <title>101 Dothideomycetes genomes: a test case for predicting lifestyles and emergence of pathogens.</title>
        <authorList>
            <person name="Haridas S."/>
            <person name="Albert R."/>
            <person name="Binder M."/>
            <person name="Bloem J."/>
            <person name="Labutti K."/>
            <person name="Salamov A."/>
            <person name="Andreopoulos B."/>
            <person name="Baker S."/>
            <person name="Barry K."/>
            <person name="Bills G."/>
            <person name="Bluhm B."/>
            <person name="Cannon C."/>
            <person name="Castanera R."/>
            <person name="Culley D."/>
            <person name="Daum C."/>
            <person name="Ezra D."/>
            <person name="Gonzalez J."/>
            <person name="Henrissat B."/>
            <person name="Kuo A."/>
            <person name="Liang C."/>
            <person name="Lipzen A."/>
            <person name="Lutzoni F."/>
            <person name="Magnuson J."/>
            <person name="Mondo S."/>
            <person name="Nolan M."/>
            <person name="Ohm R."/>
            <person name="Pangilinan J."/>
            <person name="Park H.-J."/>
            <person name="Ramirez L."/>
            <person name="Alfaro M."/>
            <person name="Sun H."/>
            <person name="Tritt A."/>
            <person name="Yoshinaga Y."/>
            <person name="Zwiers L.-H."/>
            <person name="Turgeon B."/>
            <person name="Goodwin S."/>
            <person name="Spatafora J."/>
            <person name="Crous P."/>
            <person name="Grigoriev I."/>
        </authorList>
    </citation>
    <scope>NUCLEOTIDE SEQUENCE</scope>
    <source>
        <strain evidence="2">CBS 161.51</strain>
    </source>
</reference>
<dbReference type="Proteomes" id="UP000800038">
    <property type="component" value="Unassembled WGS sequence"/>
</dbReference>
<evidence type="ECO:0000313" key="2">
    <source>
        <dbReference type="EMBL" id="KAF1937507.1"/>
    </source>
</evidence>
<organism evidence="2 3">
    <name type="scientific">Clathrospora elynae</name>
    <dbReference type="NCBI Taxonomy" id="706981"/>
    <lineage>
        <taxon>Eukaryota</taxon>
        <taxon>Fungi</taxon>
        <taxon>Dikarya</taxon>
        <taxon>Ascomycota</taxon>
        <taxon>Pezizomycotina</taxon>
        <taxon>Dothideomycetes</taxon>
        <taxon>Pleosporomycetidae</taxon>
        <taxon>Pleosporales</taxon>
        <taxon>Diademaceae</taxon>
        <taxon>Clathrospora</taxon>
    </lineage>
</organism>
<gene>
    <name evidence="2" type="ORF">EJ02DRAFT_458677</name>
</gene>
<keyword evidence="3" id="KW-1185">Reference proteome</keyword>
<sequence>MVTLKLGPLGCWELIRAAQSNDVEAEDAVKTPASDAPPPYAASSSRSASPTTTARRWLSFPRRGTTQGTSDAPLAVQRAQQLGRTASSQRPAFAPPPRTDNEQLRMYLLEILAFTLGANIDALTAALHHRAPVNEGTTSLLTAPEHAHLLCLAQTVQHLQQKTVRNELNTMAPPCMTEALHKILCPAQELASDTFEAYALDLIASYNDHQCDPHKWLHTLVGYWKRNPVLICGAPLAEWKYTLSTHAYLIAAIAPTQRVQQVLGNALERYQEEQKVTGFKYVCYYWPRREGYADLAMLLKERERRGWYGVDSVDDGKRGMELPVNLVGFS</sequence>
<feature type="region of interest" description="Disordered" evidence="1">
    <location>
        <begin position="80"/>
        <end position="99"/>
    </location>
</feature>
<feature type="region of interest" description="Disordered" evidence="1">
    <location>
        <begin position="24"/>
        <end position="73"/>
    </location>
</feature>
<proteinExistence type="predicted"/>
<feature type="compositionally biased region" description="Low complexity" evidence="1">
    <location>
        <begin position="41"/>
        <end position="56"/>
    </location>
</feature>
<name>A0A6A5SJG6_9PLEO</name>
<feature type="compositionally biased region" description="Polar residues" evidence="1">
    <location>
        <begin position="80"/>
        <end position="90"/>
    </location>
</feature>
<protein>
    <submittedName>
        <fullName evidence="2">Uncharacterized protein</fullName>
    </submittedName>
</protein>
<accession>A0A6A5SJG6</accession>
<evidence type="ECO:0000313" key="3">
    <source>
        <dbReference type="Proteomes" id="UP000800038"/>
    </source>
</evidence>
<dbReference type="EMBL" id="ML976136">
    <property type="protein sequence ID" value="KAF1937507.1"/>
    <property type="molecule type" value="Genomic_DNA"/>
</dbReference>